<dbReference type="GO" id="GO:0055052">
    <property type="term" value="C:ATP-binding cassette (ABC) transporter complex, substrate-binding subunit-containing"/>
    <property type="evidence" value="ECO:0007669"/>
    <property type="project" value="TreeGrafter"/>
</dbReference>
<organism evidence="4 5">
    <name type="scientific">Alteribacter lacisalsi</name>
    <dbReference type="NCBI Taxonomy" id="2045244"/>
    <lineage>
        <taxon>Bacteria</taxon>
        <taxon>Bacillati</taxon>
        <taxon>Bacillota</taxon>
        <taxon>Bacilli</taxon>
        <taxon>Bacillales</taxon>
        <taxon>Bacillaceae</taxon>
        <taxon>Alteribacter</taxon>
    </lineage>
</organism>
<comment type="caution">
    <text evidence="4">The sequence shown here is derived from an EMBL/GenBank/DDBJ whole genome shotgun (WGS) entry which is preliminary data.</text>
</comment>
<dbReference type="PROSITE" id="PS51257">
    <property type="entry name" value="PROKAR_LIPOPROTEIN"/>
    <property type="match status" value="1"/>
</dbReference>
<dbReference type="Proteomes" id="UP000248066">
    <property type="component" value="Unassembled WGS sequence"/>
</dbReference>
<evidence type="ECO:0000256" key="1">
    <source>
        <dbReference type="ARBA" id="ARBA00008520"/>
    </source>
</evidence>
<evidence type="ECO:0000313" key="4">
    <source>
        <dbReference type="EMBL" id="PYZ97600.1"/>
    </source>
</evidence>
<dbReference type="EMBL" id="PDOF01000001">
    <property type="protein sequence ID" value="PYZ97600.1"/>
    <property type="molecule type" value="Genomic_DNA"/>
</dbReference>
<protein>
    <recommendedName>
        <fullName evidence="6">Extracellular solute-binding protein</fullName>
    </recommendedName>
</protein>
<evidence type="ECO:0000256" key="2">
    <source>
        <dbReference type="ARBA" id="ARBA00022448"/>
    </source>
</evidence>
<evidence type="ECO:0000256" key="3">
    <source>
        <dbReference type="ARBA" id="ARBA00022729"/>
    </source>
</evidence>
<dbReference type="PANTHER" id="PTHR30061:SF50">
    <property type="entry name" value="MALTOSE_MALTODEXTRIN-BINDING PERIPLASMIC PROTEIN"/>
    <property type="match status" value="1"/>
</dbReference>
<keyword evidence="2" id="KW-0813">Transport</keyword>
<gene>
    <name evidence="4" type="ORF">CR205_03120</name>
</gene>
<dbReference type="AlphaFoldDB" id="A0A2W0HC72"/>
<dbReference type="RefSeq" id="WP_110516838.1">
    <property type="nucleotide sequence ID" value="NZ_PDOF01000001.1"/>
</dbReference>
<dbReference type="InterPro" id="IPR006059">
    <property type="entry name" value="SBP"/>
</dbReference>
<dbReference type="SUPFAM" id="SSF53850">
    <property type="entry name" value="Periplasmic binding protein-like II"/>
    <property type="match status" value="1"/>
</dbReference>
<sequence length="426" mass="47172">MKKTVIGTIGGGALLFLAACGGNGTSGEGDVDLDWLTTPSYSPQATNEEEADYISGKIAEFEEEFPDVNINMDLQSTDIDEAMSRLLEQANTGRAPDVAAIDGFYFQRFIDYLQPLDELFEEYDMDIDDFLPFAQDVIKGEDGQIYGLYMNTDTRVLFYNTEVVEEPPATWDEAIELSLDIQEDGYSGLLFPGGRGEGTAVTTLWPLFWAQGGELVDEDGNPSFGEGENREKMLNVLSQIDTAVQSGATPQRVSSYGGENDLNEEIAGGSAAMFLGGNWQLSFMRETLGEDFENWDVAPLPQIEENQFATSAGGWAWGIFAEEEDKQEAAFDLITRLFISEQGMSEWINVHGGLPSRESVYESEYFEGDEFSDVFREYLEDANVRPASPRYNEISNQMQIAVSEVISGSKTPEEALDDAWSVVNED</sequence>
<dbReference type="OrthoDB" id="9808332at2"/>
<evidence type="ECO:0000313" key="5">
    <source>
        <dbReference type="Proteomes" id="UP000248066"/>
    </source>
</evidence>
<proteinExistence type="inferred from homology"/>
<dbReference type="Gene3D" id="3.40.190.10">
    <property type="entry name" value="Periplasmic binding protein-like II"/>
    <property type="match status" value="2"/>
</dbReference>
<dbReference type="Pfam" id="PF13416">
    <property type="entry name" value="SBP_bac_8"/>
    <property type="match status" value="1"/>
</dbReference>
<name>A0A2W0HC72_9BACI</name>
<accession>A0A2W0HC72</accession>
<reference evidence="4 5" key="1">
    <citation type="submission" date="2017-10" db="EMBL/GenBank/DDBJ databases">
        <title>Bacillus sp. nov., a halophilic bacterium isolated from a Yangshapao Lake.</title>
        <authorList>
            <person name="Wang H."/>
        </authorList>
    </citation>
    <scope>NUCLEOTIDE SEQUENCE [LARGE SCALE GENOMIC DNA]</scope>
    <source>
        <strain evidence="4 5">YSP-3</strain>
    </source>
</reference>
<dbReference type="GO" id="GO:0042956">
    <property type="term" value="P:maltodextrin transmembrane transport"/>
    <property type="evidence" value="ECO:0007669"/>
    <property type="project" value="TreeGrafter"/>
</dbReference>
<dbReference type="GO" id="GO:0015768">
    <property type="term" value="P:maltose transport"/>
    <property type="evidence" value="ECO:0007669"/>
    <property type="project" value="TreeGrafter"/>
</dbReference>
<keyword evidence="5" id="KW-1185">Reference proteome</keyword>
<dbReference type="PANTHER" id="PTHR30061">
    <property type="entry name" value="MALTOSE-BINDING PERIPLASMIC PROTEIN"/>
    <property type="match status" value="1"/>
</dbReference>
<comment type="similarity">
    <text evidence="1">Belongs to the bacterial solute-binding protein 1 family.</text>
</comment>
<evidence type="ECO:0008006" key="6">
    <source>
        <dbReference type="Google" id="ProtNLM"/>
    </source>
</evidence>
<dbReference type="GO" id="GO:1901982">
    <property type="term" value="F:maltose binding"/>
    <property type="evidence" value="ECO:0007669"/>
    <property type="project" value="TreeGrafter"/>
</dbReference>
<keyword evidence="3" id="KW-0732">Signal</keyword>